<dbReference type="PANTHER" id="PTHR23106">
    <property type="entry name" value="ANGIOGENIC FACTOR WITH G PATCH AND FHA DOMAINS 1"/>
    <property type="match status" value="1"/>
</dbReference>
<dbReference type="InterPro" id="IPR000253">
    <property type="entry name" value="FHA_dom"/>
</dbReference>
<feature type="domain" description="G-patch" evidence="3">
    <location>
        <begin position="285"/>
        <end position="332"/>
    </location>
</feature>
<evidence type="ECO:0000259" key="2">
    <source>
        <dbReference type="PROSITE" id="PS50006"/>
    </source>
</evidence>
<dbReference type="GO" id="GO:0003676">
    <property type="term" value="F:nucleic acid binding"/>
    <property type="evidence" value="ECO:0007669"/>
    <property type="project" value="InterPro"/>
</dbReference>
<dbReference type="PROSITE" id="PS50006">
    <property type="entry name" value="FHA_DOMAIN"/>
    <property type="match status" value="1"/>
</dbReference>
<dbReference type="InterPro" id="IPR008984">
    <property type="entry name" value="SMAD_FHA_dom_sf"/>
</dbReference>
<sequence>MEEGEIGEARLPVYEYDPSLEFPRDSTPPKTTGSARVARFVARTRVGHGRIALVDEHDEVQFGRDALPQGTTTPRIRIKTLEVSKHHATVYWDAEGQHWAIVDMGSMHGTFILPAGSAAEGRGQRLSASRAASIPRKISHLDSIRFSTIEFVAHIHDDLPCAECSPQSLKDEIPLFPSAKPVADAPPTTSLRTHPYARDPKKALSALKREMLHSSQSTRPSAPAPATAYVDRSAMRRANFPASAADAPGVAPIRTTLMPPPPPPPPPIPQPAPDPVSQPPTPLASTNIGHKLLMKQGWQPGTSLGLDLNGRAEPLDGQELATTHRRGLGMTK</sequence>
<dbReference type="OrthoDB" id="21470at2759"/>
<evidence type="ECO:0000313" key="4">
    <source>
        <dbReference type="EMBL" id="KIY72371.1"/>
    </source>
</evidence>
<dbReference type="InterPro" id="IPR053027">
    <property type="entry name" value="AGGF1"/>
</dbReference>
<dbReference type="SUPFAM" id="SSF49879">
    <property type="entry name" value="SMAD/FHA domain"/>
    <property type="match status" value="1"/>
</dbReference>
<dbReference type="STRING" id="1314674.A0A0D7BRY7"/>
<gene>
    <name evidence="4" type="ORF">CYLTODRAFT_434766</name>
</gene>
<dbReference type="AlphaFoldDB" id="A0A0D7BRY7"/>
<evidence type="ECO:0000313" key="5">
    <source>
        <dbReference type="Proteomes" id="UP000054007"/>
    </source>
</evidence>
<dbReference type="Proteomes" id="UP000054007">
    <property type="component" value="Unassembled WGS sequence"/>
</dbReference>
<feature type="compositionally biased region" description="Pro residues" evidence="1">
    <location>
        <begin position="258"/>
        <end position="282"/>
    </location>
</feature>
<feature type="region of interest" description="Disordered" evidence="1">
    <location>
        <begin position="242"/>
        <end position="286"/>
    </location>
</feature>
<dbReference type="PANTHER" id="PTHR23106:SF24">
    <property type="entry name" value="ANGIOGENIC FACTOR WITH G PATCH AND FHA DOMAINS 1"/>
    <property type="match status" value="1"/>
</dbReference>
<organism evidence="4 5">
    <name type="scientific">Cylindrobasidium torrendii FP15055 ss-10</name>
    <dbReference type="NCBI Taxonomy" id="1314674"/>
    <lineage>
        <taxon>Eukaryota</taxon>
        <taxon>Fungi</taxon>
        <taxon>Dikarya</taxon>
        <taxon>Basidiomycota</taxon>
        <taxon>Agaricomycotina</taxon>
        <taxon>Agaricomycetes</taxon>
        <taxon>Agaricomycetidae</taxon>
        <taxon>Agaricales</taxon>
        <taxon>Marasmiineae</taxon>
        <taxon>Physalacriaceae</taxon>
        <taxon>Cylindrobasidium</taxon>
    </lineage>
</organism>
<evidence type="ECO:0000259" key="3">
    <source>
        <dbReference type="PROSITE" id="PS50174"/>
    </source>
</evidence>
<protein>
    <recommendedName>
        <fullName evidence="6">G-patch domain-containing protein</fullName>
    </recommendedName>
</protein>
<dbReference type="PROSITE" id="PS50174">
    <property type="entry name" value="G_PATCH"/>
    <property type="match status" value="1"/>
</dbReference>
<dbReference type="SMART" id="SM00443">
    <property type="entry name" value="G_patch"/>
    <property type="match status" value="1"/>
</dbReference>
<feature type="domain" description="FHA" evidence="2">
    <location>
        <begin position="60"/>
        <end position="112"/>
    </location>
</feature>
<evidence type="ECO:0000256" key="1">
    <source>
        <dbReference type="SAM" id="MobiDB-lite"/>
    </source>
</evidence>
<dbReference type="Gene3D" id="2.60.200.20">
    <property type="match status" value="1"/>
</dbReference>
<name>A0A0D7BRY7_9AGAR</name>
<dbReference type="InterPro" id="IPR000467">
    <property type="entry name" value="G_patch_dom"/>
</dbReference>
<accession>A0A0D7BRY7</accession>
<dbReference type="Pfam" id="PF01585">
    <property type="entry name" value="G-patch"/>
    <property type="match status" value="1"/>
</dbReference>
<dbReference type="EMBL" id="KN880444">
    <property type="protein sequence ID" value="KIY72371.1"/>
    <property type="molecule type" value="Genomic_DNA"/>
</dbReference>
<reference evidence="4 5" key="1">
    <citation type="journal article" date="2015" name="Fungal Genet. Biol.">
        <title>Evolution of novel wood decay mechanisms in Agaricales revealed by the genome sequences of Fistulina hepatica and Cylindrobasidium torrendii.</title>
        <authorList>
            <person name="Floudas D."/>
            <person name="Held B.W."/>
            <person name="Riley R."/>
            <person name="Nagy L.G."/>
            <person name="Koehler G."/>
            <person name="Ransdell A.S."/>
            <person name="Younus H."/>
            <person name="Chow J."/>
            <person name="Chiniquy J."/>
            <person name="Lipzen A."/>
            <person name="Tritt A."/>
            <person name="Sun H."/>
            <person name="Haridas S."/>
            <person name="LaButti K."/>
            <person name="Ohm R.A."/>
            <person name="Kues U."/>
            <person name="Blanchette R.A."/>
            <person name="Grigoriev I.V."/>
            <person name="Minto R.E."/>
            <person name="Hibbett D.S."/>
        </authorList>
    </citation>
    <scope>NUCLEOTIDE SEQUENCE [LARGE SCALE GENOMIC DNA]</scope>
    <source>
        <strain evidence="4 5">FP15055 ss-10</strain>
    </source>
</reference>
<proteinExistence type="predicted"/>
<keyword evidence="5" id="KW-1185">Reference proteome</keyword>
<evidence type="ECO:0008006" key="6">
    <source>
        <dbReference type="Google" id="ProtNLM"/>
    </source>
</evidence>
<dbReference type="Pfam" id="PF00498">
    <property type="entry name" value="FHA"/>
    <property type="match status" value="1"/>
</dbReference>